<keyword evidence="1 2" id="KW-0812">Transmembrane</keyword>
<sequence length="120" mass="13947">MNKDLIVTYIVLVVVIIVAVIAELNRTHEYEEECKGLKMIRALNRRNWNASTERVSLLSSIVSGVIIASIFGVTHWFKLLMIILIIFIVVYFTSAWLSSHWFRRTHEKIDNALVRLGRDF</sequence>
<dbReference type="EMBL" id="MK500589">
    <property type="protein sequence ID" value="QBK93023.1"/>
    <property type="molecule type" value="Genomic_DNA"/>
</dbReference>
<name>A0A481ZAS1_9VIRU</name>
<gene>
    <name evidence="2" type="ORF">LCPAC403_01570</name>
</gene>
<reference evidence="2" key="1">
    <citation type="journal article" date="2019" name="MBio">
        <title>Virus Genomes from Deep Sea Sediments Expand the Ocean Megavirome and Support Independent Origins of Viral Gigantism.</title>
        <authorList>
            <person name="Backstrom D."/>
            <person name="Yutin N."/>
            <person name="Jorgensen S.L."/>
            <person name="Dharamshi J."/>
            <person name="Homa F."/>
            <person name="Zaremba-Niedwiedzka K."/>
            <person name="Spang A."/>
            <person name="Wolf Y.I."/>
            <person name="Koonin E.V."/>
            <person name="Ettema T.J."/>
        </authorList>
    </citation>
    <scope>NUCLEOTIDE SEQUENCE</scope>
</reference>
<feature type="transmembrane region" description="Helical" evidence="1">
    <location>
        <begin position="6"/>
        <end position="25"/>
    </location>
</feature>
<feature type="transmembrane region" description="Helical" evidence="1">
    <location>
        <begin position="55"/>
        <end position="73"/>
    </location>
</feature>
<feature type="transmembrane region" description="Helical" evidence="1">
    <location>
        <begin position="79"/>
        <end position="98"/>
    </location>
</feature>
<keyword evidence="1" id="KW-0472">Membrane</keyword>
<organism evidence="2">
    <name type="scientific">Pithovirus LCPAC403</name>
    <dbReference type="NCBI Taxonomy" id="2506596"/>
    <lineage>
        <taxon>Viruses</taxon>
        <taxon>Pithoviruses</taxon>
    </lineage>
</organism>
<keyword evidence="1" id="KW-1133">Transmembrane helix</keyword>
<protein>
    <submittedName>
        <fullName evidence="2">3 transmembrane helices protein</fullName>
    </submittedName>
</protein>
<evidence type="ECO:0000256" key="1">
    <source>
        <dbReference type="SAM" id="Phobius"/>
    </source>
</evidence>
<evidence type="ECO:0000313" key="2">
    <source>
        <dbReference type="EMBL" id="QBK93023.1"/>
    </source>
</evidence>
<proteinExistence type="predicted"/>
<accession>A0A481ZAS1</accession>